<comment type="caution">
    <text evidence="1">The sequence shown here is derived from an EMBL/GenBank/DDBJ whole genome shotgun (WGS) entry which is preliminary data.</text>
</comment>
<accession>A0A2A2DDD8</accession>
<sequence>MTGRAPRTPGEELLLARISAAAGREHLGRRRATYTGAARTVHANTVRVRAVRCLLTLVRYAGPSAVSGYDIARLDLYEHGMTVAAKGRIHVIRYDTTQVRTSPPRPYGPARGGTAHTLTDVGGRRVVLRGGPERGDAAEWWAEIQRGVVRARLPRALAALDQGERLTFGDVWLTREEVGYGEVRATWSRVRRVRARDGAVELDIDGTWHGLGSKAAGIPDHFVLRALVERLGPDGGR</sequence>
<dbReference type="RefSeq" id="WP_095579960.1">
    <property type="nucleotide sequence ID" value="NZ_JAJQQQ010000011.1"/>
</dbReference>
<organism evidence="1 2">
    <name type="scientific">Streptomyces albireticuli</name>
    <dbReference type="NCBI Taxonomy" id="1940"/>
    <lineage>
        <taxon>Bacteria</taxon>
        <taxon>Bacillati</taxon>
        <taxon>Actinomycetota</taxon>
        <taxon>Actinomycetes</taxon>
        <taxon>Kitasatosporales</taxon>
        <taxon>Streptomycetaceae</taxon>
        <taxon>Streptomyces</taxon>
    </lineage>
</organism>
<gene>
    <name evidence="1" type="ORF">CK936_08555</name>
</gene>
<dbReference type="EMBL" id="NSJV01000163">
    <property type="protein sequence ID" value="PAU49312.1"/>
    <property type="molecule type" value="Genomic_DNA"/>
</dbReference>
<protein>
    <submittedName>
        <fullName evidence="1">Uncharacterized protein</fullName>
    </submittedName>
</protein>
<dbReference type="AlphaFoldDB" id="A0A2A2DDD8"/>
<evidence type="ECO:0000313" key="1">
    <source>
        <dbReference type="EMBL" id="PAU49312.1"/>
    </source>
</evidence>
<evidence type="ECO:0000313" key="2">
    <source>
        <dbReference type="Proteomes" id="UP000218944"/>
    </source>
</evidence>
<reference evidence="1 2" key="1">
    <citation type="submission" date="2017-08" db="EMBL/GenBank/DDBJ databases">
        <title>Genome sequence of Streptomyces albireticuli NRRL B-1670.</title>
        <authorList>
            <person name="Graham D.E."/>
            <person name="Mahan K.M."/>
            <person name="Klingeman D.M."/>
            <person name="Hettich R.L."/>
            <person name="Parry R.J."/>
            <person name="Spain J.C."/>
        </authorList>
    </citation>
    <scope>NUCLEOTIDE SEQUENCE [LARGE SCALE GENOMIC DNA]</scope>
    <source>
        <strain evidence="1 2">NRRL B-1670</strain>
    </source>
</reference>
<keyword evidence="2" id="KW-1185">Reference proteome</keyword>
<dbReference type="Proteomes" id="UP000218944">
    <property type="component" value="Unassembled WGS sequence"/>
</dbReference>
<name>A0A2A2DDD8_9ACTN</name>
<proteinExistence type="predicted"/>